<evidence type="ECO:0000256" key="1">
    <source>
        <dbReference type="SAM" id="Phobius"/>
    </source>
</evidence>
<feature type="transmembrane region" description="Helical" evidence="1">
    <location>
        <begin position="57"/>
        <end position="77"/>
    </location>
</feature>
<dbReference type="OrthoDB" id="149032at2"/>
<keyword evidence="1" id="KW-1133">Transmembrane helix</keyword>
<keyword evidence="1" id="KW-0812">Transmembrane</keyword>
<dbReference type="AlphaFoldDB" id="A0A3N2AS96"/>
<dbReference type="Proteomes" id="UP000275456">
    <property type="component" value="Unassembled WGS sequence"/>
</dbReference>
<proteinExistence type="predicted"/>
<accession>A0A3N2AS96</accession>
<feature type="transmembrane region" description="Helical" evidence="1">
    <location>
        <begin position="174"/>
        <end position="198"/>
    </location>
</feature>
<gene>
    <name evidence="2" type="ORF">EDD26_1284</name>
</gene>
<protein>
    <submittedName>
        <fullName evidence="2">ABC-type transport system involved in multi-copper enzyme maturation permease subunit</fullName>
    </submittedName>
</protein>
<dbReference type="EMBL" id="RKHJ01000001">
    <property type="protein sequence ID" value="ROR65913.1"/>
    <property type="molecule type" value="Genomic_DNA"/>
</dbReference>
<comment type="caution">
    <text evidence="2">The sequence shown here is derived from an EMBL/GenBank/DDBJ whole genome shotgun (WGS) entry which is preliminary data.</text>
</comment>
<feature type="transmembrane region" description="Helical" evidence="1">
    <location>
        <begin position="110"/>
        <end position="128"/>
    </location>
</feature>
<feature type="transmembrane region" description="Helical" evidence="1">
    <location>
        <begin position="140"/>
        <end position="162"/>
    </location>
</feature>
<keyword evidence="3" id="KW-1185">Reference proteome</keyword>
<dbReference type="RefSeq" id="WP_123696954.1">
    <property type="nucleotide sequence ID" value="NZ_RKHJ01000001.1"/>
</dbReference>
<name>A0A3N2AS96_9MICO</name>
<organism evidence="2 3">
    <name type="scientific">Agrococcus jenensis</name>
    <dbReference type="NCBI Taxonomy" id="46353"/>
    <lineage>
        <taxon>Bacteria</taxon>
        <taxon>Bacillati</taxon>
        <taxon>Actinomycetota</taxon>
        <taxon>Actinomycetes</taxon>
        <taxon>Micrococcales</taxon>
        <taxon>Microbacteriaceae</taxon>
        <taxon>Agrococcus</taxon>
    </lineage>
</organism>
<evidence type="ECO:0000313" key="3">
    <source>
        <dbReference type="Proteomes" id="UP000275456"/>
    </source>
</evidence>
<keyword evidence="1" id="KW-0472">Membrane</keyword>
<feature type="transmembrane region" description="Helical" evidence="1">
    <location>
        <begin position="23"/>
        <end position="45"/>
    </location>
</feature>
<feature type="transmembrane region" description="Helical" evidence="1">
    <location>
        <begin position="310"/>
        <end position="329"/>
    </location>
</feature>
<evidence type="ECO:0000313" key="2">
    <source>
        <dbReference type="EMBL" id="ROR65913.1"/>
    </source>
</evidence>
<sequence length="346" mass="36661">MSRWLQMLGVVIRLELAQRVRSVAWYVLLVIVAIVVGGVIVVLFLSLQGFQRDLGGAIFAMTIFLVMLVTSLVTPALSGSAINGDRDAGTLASTQVTQVTGTQLVLGKVIGSWIASLGFLAVCTPFMLGSAMLGGLRIEAVLVALPILVLEIGFVSAIGVGLSGMIRKPVLSTVVTYLVVAFFSVGTLIGFGVGTLAFQQEETRDEITWDFDDRTGNSTCIATGNTYETTVPRPDRVWLMLAANPYVIMADAIPPQLDANGYPDDIFGQIGLGVRMVQEPPRAESCADYGDDGTWQDPVEGIYERTAPSWFVGLGIHVLLAGAAVWGAIAAVRAPAKTLAAGSRIA</sequence>
<reference evidence="2 3" key="1">
    <citation type="submission" date="2018-11" db="EMBL/GenBank/DDBJ databases">
        <title>Sequencing the genomes of 1000 actinobacteria strains.</title>
        <authorList>
            <person name="Klenk H.-P."/>
        </authorList>
    </citation>
    <scope>NUCLEOTIDE SEQUENCE [LARGE SCALE GENOMIC DNA]</scope>
    <source>
        <strain evidence="2 3">DSM 9580</strain>
    </source>
</reference>